<dbReference type="Proteomes" id="UP000029585">
    <property type="component" value="Unassembled WGS sequence"/>
</dbReference>
<dbReference type="PANTHER" id="PTHR34139:SF1">
    <property type="entry name" value="RNASE MJ1380-RELATED"/>
    <property type="match status" value="1"/>
</dbReference>
<evidence type="ECO:0000256" key="2">
    <source>
        <dbReference type="ARBA" id="ARBA00022649"/>
    </source>
</evidence>
<evidence type="ECO:0000313" key="7">
    <source>
        <dbReference type="Proteomes" id="UP000029585"/>
    </source>
</evidence>
<evidence type="ECO:0000256" key="3">
    <source>
        <dbReference type="ARBA" id="ARBA00022722"/>
    </source>
</evidence>
<keyword evidence="7" id="KW-1185">Reference proteome</keyword>
<evidence type="ECO:0008006" key="8">
    <source>
        <dbReference type="Google" id="ProtNLM"/>
    </source>
</evidence>
<evidence type="ECO:0000256" key="4">
    <source>
        <dbReference type="ARBA" id="ARBA00022741"/>
    </source>
</evidence>
<keyword evidence="3" id="KW-0540">Nuclease</keyword>
<sequence>MLQPDRQRLEHIRDYCIEIKKTIIRYGESFEAFDSDADYQRSVSFCILQIGELSGGLSVEFRKATADRIQWGPIKGMRNLVAHSYGSMSRDIIWETAVTDIPVLQEFCEQQLMAEDQK</sequence>
<accession>A0A096DAA2</accession>
<dbReference type="eggNOG" id="COG2361">
    <property type="taxonomic scope" value="Bacteria"/>
</dbReference>
<keyword evidence="2" id="KW-1277">Toxin-antitoxin system</keyword>
<organism evidence="6 7">
    <name type="scientific">Flavonifractor plautii 1_3_50AFAA</name>
    <dbReference type="NCBI Taxonomy" id="742738"/>
    <lineage>
        <taxon>Bacteria</taxon>
        <taxon>Bacillati</taxon>
        <taxon>Bacillota</taxon>
        <taxon>Clostridia</taxon>
        <taxon>Eubacteriales</taxon>
        <taxon>Oscillospiraceae</taxon>
        <taxon>Flavonifractor</taxon>
    </lineage>
</organism>
<dbReference type="InterPro" id="IPR051813">
    <property type="entry name" value="HepT_RNase_toxin"/>
</dbReference>
<dbReference type="RefSeq" id="WP_009261481.1">
    <property type="nucleotide sequence ID" value="NZ_KN174164.1"/>
</dbReference>
<dbReference type="GO" id="GO:0110001">
    <property type="term" value="C:toxin-antitoxin complex"/>
    <property type="evidence" value="ECO:0007669"/>
    <property type="project" value="InterPro"/>
</dbReference>
<evidence type="ECO:0000313" key="6">
    <source>
        <dbReference type="EMBL" id="KGF54459.1"/>
    </source>
</evidence>
<protein>
    <recommendedName>
        <fullName evidence="8">DUF86 domain-containing protein</fullName>
    </recommendedName>
</protein>
<dbReference type="InterPro" id="IPR008201">
    <property type="entry name" value="HepT-like"/>
</dbReference>
<dbReference type="GO" id="GO:0000166">
    <property type="term" value="F:nucleotide binding"/>
    <property type="evidence" value="ECO:0007669"/>
    <property type="project" value="UniProtKB-KW"/>
</dbReference>
<gene>
    <name evidence="6" type="ORF">HMPREF9460_02848</name>
</gene>
<reference evidence="6 7" key="1">
    <citation type="submission" date="2011-08" db="EMBL/GenBank/DDBJ databases">
        <title>The Genome Sequence of Clostridium orbiscindens 1_3_50AFAA.</title>
        <authorList>
            <consortium name="The Broad Institute Genome Sequencing Platform"/>
            <person name="Earl A."/>
            <person name="Ward D."/>
            <person name="Feldgarden M."/>
            <person name="Gevers D."/>
            <person name="Daigneault M."/>
            <person name="Strauss J."/>
            <person name="Allen-Vercoe E."/>
            <person name="Young S.K."/>
            <person name="Zeng Q."/>
            <person name="Gargeya S."/>
            <person name="Fitzgerald M."/>
            <person name="Haas B."/>
            <person name="Abouelleil A."/>
            <person name="Alvarado L."/>
            <person name="Arachchi H.M."/>
            <person name="Berlin A."/>
            <person name="Brown A."/>
            <person name="Chapman S.B."/>
            <person name="Chen Z."/>
            <person name="Dunbar C."/>
            <person name="Freedman E."/>
            <person name="Gearin G."/>
            <person name="Gellesch M."/>
            <person name="Goldberg J."/>
            <person name="Griggs A."/>
            <person name="Gujja S."/>
            <person name="Heiman D."/>
            <person name="Howarth C."/>
            <person name="Larson L."/>
            <person name="Lui A."/>
            <person name="MacDonald P.J.P."/>
            <person name="Montmayeur A."/>
            <person name="Murphy C."/>
            <person name="Neiman D."/>
            <person name="Pearson M."/>
            <person name="Priest M."/>
            <person name="Roberts A."/>
            <person name="Saif S."/>
            <person name="Shea T."/>
            <person name="Shenoy N."/>
            <person name="Sisk P."/>
            <person name="Stolte C."/>
            <person name="Sykes S."/>
            <person name="Wortman J."/>
            <person name="Nusbaum C."/>
            <person name="Birren B."/>
        </authorList>
    </citation>
    <scope>NUCLEOTIDE SEQUENCE [LARGE SCALE GENOMIC DNA]</scope>
    <source>
        <strain evidence="6 7">1_3_50AFAA</strain>
    </source>
</reference>
<dbReference type="PANTHER" id="PTHR34139">
    <property type="entry name" value="UPF0331 PROTEIN MJ0127"/>
    <property type="match status" value="1"/>
</dbReference>
<comment type="caution">
    <text evidence="6">The sequence shown here is derived from an EMBL/GenBank/DDBJ whole genome shotgun (WGS) entry which is preliminary data.</text>
</comment>
<evidence type="ECO:0000256" key="5">
    <source>
        <dbReference type="ARBA" id="ARBA00022801"/>
    </source>
</evidence>
<dbReference type="GO" id="GO:0004540">
    <property type="term" value="F:RNA nuclease activity"/>
    <property type="evidence" value="ECO:0007669"/>
    <property type="project" value="InterPro"/>
</dbReference>
<evidence type="ECO:0000256" key="1">
    <source>
        <dbReference type="ARBA" id="ARBA00022553"/>
    </source>
</evidence>
<dbReference type="PATRIC" id="fig|742738.3.peg.2929"/>
<dbReference type="HOGENOM" id="CLU_142825_3_1_9"/>
<keyword evidence="5" id="KW-0378">Hydrolase</keyword>
<dbReference type="AlphaFoldDB" id="A0A096DAA2"/>
<name>A0A096DAA2_FLAPL</name>
<keyword evidence="1" id="KW-0597">Phosphoprotein</keyword>
<keyword evidence="4" id="KW-0547">Nucleotide-binding</keyword>
<proteinExistence type="predicted"/>
<dbReference type="GO" id="GO:0016787">
    <property type="term" value="F:hydrolase activity"/>
    <property type="evidence" value="ECO:0007669"/>
    <property type="project" value="UniProtKB-KW"/>
</dbReference>
<dbReference type="Pfam" id="PF01934">
    <property type="entry name" value="HepT-like"/>
    <property type="match status" value="1"/>
</dbReference>
<dbReference type="EMBL" id="ADLO01000088">
    <property type="protein sequence ID" value="KGF54459.1"/>
    <property type="molecule type" value="Genomic_DNA"/>
</dbReference>